<sequence length="397" mass="42125">MRIVQLANFYGPRSGGLRTAIDQLGAGYTARGHEVTLVVPGAVASEEVLPSGVLRITRPARKIPFTGGYRAVDPRTTADITAALRPDVIEVSDRLTLRGMGAWASRRGVHSVMISHERLDRLLGQVFPHAVARAFADVANRRTADSYDTVVCTTAFARREFERIGARNVSEVPLGVDLDIFHPTRRIDNSRNGGSSVDGFRSPWHGDAERLLVHCGRLSVEKRVDRSIDSVAALVDSGIDVRLVIAGDGPRRSGLERRARGLPVEFLGFVHGREELAALLASADAAVAPGPHETFGLAALESLASGTPVVVSKSSALADIVTSECGGRFDDTAGGLASELSRVFELSNAAGRTAARARAEQFGWPASVDGMLEVLEHGNHAHGPLSLGHGGEGFAGV</sequence>
<keyword evidence="1 4" id="KW-0328">Glycosyltransferase</keyword>
<dbReference type="InterPro" id="IPR050194">
    <property type="entry name" value="Glycosyltransferase_grp1"/>
</dbReference>
<dbReference type="Pfam" id="PF13579">
    <property type="entry name" value="Glyco_trans_4_4"/>
    <property type="match status" value="1"/>
</dbReference>
<reference evidence="4 5" key="1">
    <citation type="submission" date="2024-03" db="EMBL/GenBank/DDBJ databases">
        <title>Natural products discovery in diverse microorganisms through a two-stage MS feature dereplication strategy.</title>
        <authorList>
            <person name="Zhang R."/>
        </authorList>
    </citation>
    <scope>NUCLEOTIDE SEQUENCE [LARGE SCALE GENOMIC DNA]</scope>
    <source>
        <strain evidence="4 5">18930</strain>
    </source>
</reference>
<evidence type="ECO:0000313" key="5">
    <source>
        <dbReference type="Proteomes" id="UP001432000"/>
    </source>
</evidence>
<gene>
    <name evidence="4" type="ORF">WDS16_24320</name>
</gene>
<keyword evidence="5" id="KW-1185">Reference proteome</keyword>
<dbReference type="Proteomes" id="UP001432000">
    <property type="component" value="Chromosome"/>
</dbReference>
<dbReference type="InterPro" id="IPR028098">
    <property type="entry name" value="Glyco_trans_4-like_N"/>
</dbReference>
<keyword evidence="2 4" id="KW-0808">Transferase</keyword>
<dbReference type="SUPFAM" id="SSF53756">
    <property type="entry name" value="UDP-Glycosyltransferase/glycogen phosphorylase"/>
    <property type="match status" value="1"/>
</dbReference>
<protein>
    <submittedName>
        <fullName evidence="4">Glycosyltransferase</fullName>
        <ecNumber evidence="4">2.4.-.-</ecNumber>
    </submittedName>
</protein>
<feature type="domain" description="Glycosyltransferase subfamily 4-like N-terminal" evidence="3">
    <location>
        <begin position="15"/>
        <end position="169"/>
    </location>
</feature>
<proteinExistence type="predicted"/>
<organism evidence="4 5">
    <name type="scientific">Rhodococcus sovatensis</name>
    <dbReference type="NCBI Taxonomy" id="1805840"/>
    <lineage>
        <taxon>Bacteria</taxon>
        <taxon>Bacillati</taxon>
        <taxon>Actinomycetota</taxon>
        <taxon>Actinomycetes</taxon>
        <taxon>Mycobacteriales</taxon>
        <taxon>Nocardiaceae</taxon>
        <taxon>Rhodococcus</taxon>
    </lineage>
</organism>
<evidence type="ECO:0000313" key="4">
    <source>
        <dbReference type="EMBL" id="WXG68286.1"/>
    </source>
</evidence>
<dbReference type="RefSeq" id="WP_338888386.1">
    <property type="nucleotide sequence ID" value="NZ_CP147846.1"/>
</dbReference>
<dbReference type="GO" id="GO:0016757">
    <property type="term" value="F:glycosyltransferase activity"/>
    <property type="evidence" value="ECO:0007669"/>
    <property type="project" value="UniProtKB-KW"/>
</dbReference>
<dbReference type="EMBL" id="CP147846">
    <property type="protein sequence ID" value="WXG68286.1"/>
    <property type="molecule type" value="Genomic_DNA"/>
</dbReference>
<dbReference type="PANTHER" id="PTHR45947">
    <property type="entry name" value="SULFOQUINOVOSYL TRANSFERASE SQD2"/>
    <property type="match status" value="1"/>
</dbReference>
<dbReference type="PANTHER" id="PTHR45947:SF13">
    <property type="entry name" value="TRANSFERASE"/>
    <property type="match status" value="1"/>
</dbReference>
<name>A0ABZ2PPG5_9NOCA</name>
<evidence type="ECO:0000256" key="2">
    <source>
        <dbReference type="ARBA" id="ARBA00022679"/>
    </source>
</evidence>
<evidence type="ECO:0000256" key="1">
    <source>
        <dbReference type="ARBA" id="ARBA00022676"/>
    </source>
</evidence>
<dbReference type="Gene3D" id="3.40.50.2000">
    <property type="entry name" value="Glycogen Phosphorylase B"/>
    <property type="match status" value="2"/>
</dbReference>
<dbReference type="Pfam" id="PF13692">
    <property type="entry name" value="Glyco_trans_1_4"/>
    <property type="match status" value="1"/>
</dbReference>
<accession>A0ABZ2PPG5</accession>
<dbReference type="EC" id="2.4.-.-" evidence="4"/>
<evidence type="ECO:0000259" key="3">
    <source>
        <dbReference type="Pfam" id="PF13579"/>
    </source>
</evidence>